<dbReference type="EMBL" id="CAFABA010000133">
    <property type="protein sequence ID" value="CAB4835587.1"/>
    <property type="molecule type" value="Genomic_DNA"/>
</dbReference>
<evidence type="ECO:0000256" key="2">
    <source>
        <dbReference type="ARBA" id="ARBA00023002"/>
    </source>
</evidence>
<dbReference type="PRINTS" id="PR00080">
    <property type="entry name" value="SDRFAMILY"/>
</dbReference>
<dbReference type="GO" id="GO:0016616">
    <property type="term" value="F:oxidoreductase activity, acting on the CH-OH group of donors, NAD or NADP as acceptor"/>
    <property type="evidence" value="ECO:0007669"/>
    <property type="project" value="TreeGrafter"/>
</dbReference>
<evidence type="ECO:0000313" key="3">
    <source>
        <dbReference type="EMBL" id="CAB4835587.1"/>
    </source>
</evidence>
<organism evidence="3">
    <name type="scientific">freshwater metagenome</name>
    <dbReference type="NCBI Taxonomy" id="449393"/>
    <lineage>
        <taxon>unclassified sequences</taxon>
        <taxon>metagenomes</taxon>
        <taxon>ecological metagenomes</taxon>
    </lineage>
</organism>
<evidence type="ECO:0000256" key="1">
    <source>
        <dbReference type="ARBA" id="ARBA00006484"/>
    </source>
</evidence>
<sequence length="256" mass="26768">MHDMDLARWGFDENAVVLVTGAASGIGRATALRCAQAGLRVACWDLDQGGLDSVAAEIHLAGGTAHTAVVDIFDDHAIDAAFGALEASWAPVRHLVNNAGPRSVDPHGFREAISMAVGSMEAMIQRFLRGIDAAPSDATEHASVVSVSSVAGNFTGSNPPWYPTAKAAIAGLTRALALNEGHRCRFNAVAPSAVATPRMTSYAQSDAGRRWAETNPLGRWADGDDIARAILFLLSPFAGYVNGVLLPVDGGQLLVL</sequence>
<dbReference type="PRINTS" id="PR00081">
    <property type="entry name" value="GDHRDH"/>
</dbReference>
<dbReference type="CDD" id="cd05233">
    <property type="entry name" value="SDR_c"/>
    <property type="match status" value="1"/>
</dbReference>
<dbReference type="InterPro" id="IPR036291">
    <property type="entry name" value="NAD(P)-bd_dom_sf"/>
</dbReference>
<dbReference type="Pfam" id="PF13561">
    <property type="entry name" value="adh_short_C2"/>
    <property type="match status" value="1"/>
</dbReference>
<name>A0A6J7AS00_9ZZZZ</name>
<dbReference type="AlphaFoldDB" id="A0A6J7AS00"/>
<accession>A0A6J7AS00</accession>
<dbReference type="InterPro" id="IPR002347">
    <property type="entry name" value="SDR_fam"/>
</dbReference>
<dbReference type="PANTHER" id="PTHR42760">
    <property type="entry name" value="SHORT-CHAIN DEHYDROGENASES/REDUCTASES FAMILY MEMBER"/>
    <property type="match status" value="1"/>
</dbReference>
<dbReference type="SUPFAM" id="SSF51735">
    <property type="entry name" value="NAD(P)-binding Rossmann-fold domains"/>
    <property type="match status" value="1"/>
</dbReference>
<dbReference type="PANTHER" id="PTHR42760:SF133">
    <property type="entry name" value="3-OXOACYL-[ACYL-CARRIER-PROTEIN] REDUCTASE"/>
    <property type="match status" value="1"/>
</dbReference>
<dbReference type="Gene3D" id="3.40.50.720">
    <property type="entry name" value="NAD(P)-binding Rossmann-like Domain"/>
    <property type="match status" value="1"/>
</dbReference>
<proteinExistence type="inferred from homology"/>
<gene>
    <name evidence="3" type="ORF">UFOPK3139_02527</name>
</gene>
<reference evidence="3" key="1">
    <citation type="submission" date="2020-05" db="EMBL/GenBank/DDBJ databases">
        <authorList>
            <person name="Chiriac C."/>
            <person name="Salcher M."/>
            <person name="Ghai R."/>
            <person name="Kavagutti S V."/>
        </authorList>
    </citation>
    <scope>NUCLEOTIDE SEQUENCE</scope>
</reference>
<protein>
    <submittedName>
        <fullName evidence="3">Unannotated protein</fullName>
    </submittedName>
</protein>
<comment type="similarity">
    <text evidence="1">Belongs to the short-chain dehydrogenases/reductases (SDR) family.</text>
</comment>
<keyword evidence="2" id="KW-0560">Oxidoreductase</keyword>